<feature type="domain" description="DUF6604" evidence="2">
    <location>
        <begin position="7"/>
        <end position="237"/>
    </location>
</feature>
<proteinExistence type="predicted"/>
<evidence type="ECO:0000259" key="2">
    <source>
        <dbReference type="Pfam" id="PF20253"/>
    </source>
</evidence>
<evidence type="ECO:0000256" key="1">
    <source>
        <dbReference type="SAM" id="MobiDB-lite"/>
    </source>
</evidence>
<gene>
    <name evidence="3" type="ORF">SCAR479_00976</name>
</gene>
<feature type="compositionally biased region" description="Polar residues" evidence="1">
    <location>
        <begin position="147"/>
        <end position="162"/>
    </location>
</feature>
<feature type="compositionally biased region" description="Acidic residues" evidence="1">
    <location>
        <begin position="809"/>
        <end position="824"/>
    </location>
</feature>
<feature type="compositionally biased region" description="Basic and acidic residues" evidence="1">
    <location>
        <begin position="825"/>
        <end position="834"/>
    </location>
</feature>
<feature type="region of interest" description="Disordered" evidence="1">
    <location>
        <begin position="803"/>
        <end position="834"/>
    </location>
</feature>
<dbReference type="EMBL" id="JARVKM010000002">
    <property type="protein sequence ID" value="KAK9782633.1"/>
    <property type="molecule type" value="Genomic_DNA"/>
</dbReference>
<dbReference type="InterPro" id="IPR046539">
    <property type="entry name" value="DUF6604"/>
</dbReference>
<feature type="region of interest" description="Disordered" evidence="1">
    <location>
        <begin position="147"/>
        <end position="179"/>
    </location>
</feature>
<comment type="caution">
    <text evidence="3">The sequence shown here is derived from an EMBL/GenBank/DDBJ whole genome shotgun (WGS) entry which is preliminary data.</text>
</comment>
<dbReference type="Proteomes" id="UP001465668">
    <property type="component" value="Unassembled WGS sequence"/>
</dbReference>
<name>A0ABR2Y7C5_9PEZI</name>
<protein>
    <recommendedName>
        <fullName evidence="2">DUF6604 domain-containing protein</fullName>
    </recommendedName>
</protein>
<sequence length="834" mass="95932">MFSSTYRRYKSGHRHFVTWLLQEARNQGIAVGSDMKRPDGELFLRCYLEIVEELKQDPDWRVGRDQIVILANVIGLRAEQRRWNSDKDQNDGHQYPIVVLRRVQSTLEERCDPPYQQQGFRSTPLNKEKLSEISNIFEHLKLTRTSSRCSSSPDKVSDTVSSVPLEKDTENDLLKPESAEEEIESEKTLAWSCFFNDFDEIRTAIRAIWKRYADRDITLIHASLLTNLAFDQIRQFCQRQLALAPTTTGVEEADVCTWVYHNLNGPHPSDIVSHNLALAEWCCADIVSALSVWKALRPRNPDLRHTRNFGWIRPENEQSLGNHIRVSVANVIGALHGFAKFEKQTGGILPPPDIFTRFNLQSSILNDFPLWTILGIRMSLDIQDQLRGHSNLPLQDLQASIQIFQARYAEHLQGISDHPMDSTTHPPDLQDRMDGSLSFTTKLYQIFKSFADGFFLQDAKIPLLLPMPERMVQLTSHKMLESLPTLCGMLAYRLHYHLALSSISLDNAYEVLVPALHLHNGVALENAMPKWEDMDFILAHQGIKRFYKISDPPRRVRDVLQRFSIAYGNSILNIIKTPKPRQISQTLGLEDIKDRHVRMHLAHHILGNLEPPFDINIKTLQEMSDYLLRRRGKSAPTLDIQTKVKSVDSIDITDVLHIFDQVLEEDELHFHFDFAALTFRCVDLFTNIRESYRVKEEQKKERGTYGAPPHGQPLDYAERLDRVLIPPNRFGSFLNTTRRIFASDPRTPDESRYWSIPVQVRRQYREDLRKIGVTLKEVSKAVSPLLEKEGSIELRKARAVVHQLLGQGDDNDDDDDDEGEEEEEKEKKEGGGTE</sequence>
<organism evidence="3 4">
    <name type="scientific">Seiridium cardinale</name>
    <dbReference type="NCBI Taxonomy" id="138064"/>
    <lineage>
        <taxon>Eukaryota</taxon>
        <taxon>Fungi</taxon>
        <taxon>Dikarya</taxon>
        <taxon>Ascomycota</taxon>
        <taxon>Pezizomycotina</taxon>
        <taxon>Sordariomycetes</taxon>
        <taxon>Xylariomycetidae</taxon>
        <taxon>Amphisphaeriales</taxon>
        <taxon>Sporocadaceae</taxon>
        <taxon>Seiridium</taxon>
    </lineage>
</organism>
<reference evidence="3 4" key="1">
    <citation type="submission" date="2024-02" db="EMBL/GenBank/DDBJ databases">
        <title>First draft genome assembly of two strains of Seiridium cardinale.</title>
        <authorList>
            <person name="Emiliani G."/>
            <person name="Scali E."/>
        </authorList>
    </citation>
    <scope>NUCLEOTIDE SEQUENCE [LARGE SCALE GENOMIC DNA]</scope>
    <source>
        <strain evidence="3 4">BM-138-000479</strain>
    </source>
</reference>
<dbReference type="PANTHER" id="PTHR38795">
    <property type="entry name" value="DUF6604 DOMAIN-CONTAINING PROTEIN"/>
    <property type="match status" value="1"/>
</dbReference>
<evidence type="ECO:0000313" key="3">
    <source>
        <dbReference type="EMBL" id="KAK9782633.1"/>
    </source>
</evidence>
<keyword evidence="4" id="KW-1185">Reference proteome</keyword>
<dbReference type="PANTHER" id="PTHR38795:SF1">
    <property type="entry name" value="DUF6604 DOMAIN-CONTAINING PROTEIN"/>
    <property type="match status" value="1"/>
</dbReference>
<dbReference type="Pfam" id="PF20253">
    <property type="entry name" value="DUF6604"/>
    <property type="match status" value="1"/>
</dbReference>
<feature type="compositionally biased region" description="Basic and acidic residues" evidence="1">
    <location>
        <begin position="165"/>
        <end position="178"/>
    </location>
</feature>
<accession>A0ABR2Y7C5</accession>
<evidence type="ECO:0000313" key="4">
    <source>
        <dbReference type="Proteomes" id="UP001465668"/>
    </source>
</evidence>